<evidence type="ECO:0000313" key="2">
    <source>
        <dbReference type="EMBL" id="RKR04078.1"/>
    </source>
</evidence>
<dbReference type="RefSeq" id="WP_143742922.1">
    <property type="nucleotide sequence ID" value="NZ_RBIM01000001.1"/>
</dbReference>
<dbReference type="EMBL" id="RBIM01000001">
    <property type="protein sequence ID" value="RKR04078.1"/>
    <property type="molecule type" value="Genomic_DNA"/>
</dbReference>
<keyword evidence="1" id="KW-0812">Transmembrane</keyword>
<accession>A0A495DMC6</accession>
<dbReference type="Proteomes" id="UP000273675">
    <property type="component" value="Unassembled WGS sequence"/>
</dbReference>
<organism evidence="2 3">
    <name type="scientific">Maricaulis maris</name>
    <dbReference type="NCBI Taxonomy" id="74318"/>
    <lineage>
        <taxon>Bacteria</taxon>
        <taxon>Pseudomonadati</taxon>
        <taxon>Pseudomonadota</taxon>
        <taxon>Alphaproteobacteria</taxon>
        <taxon>Maricaulales</taxon>
        <taxon>Maricaulaceae</taxon>
        <taxon>Maricaulis</taxon>
    </lineage>
</organism>
<keyword evidence="1" id="KW-1133">Transmembrane helix</keyword>
<protein>
    <submittedName>
        <fullName evidence="2">Uncharacterized protein</fullName>
    </submittedName>
</protein>
<feature type="transmembrane region" description="Helical" evidence="1">
    <location>
        <begin position="40"/>
        <end position="60"/>
    </location>
</feature>
<reference evidence="2 3" key="1">
    <citation type="submission" date="2018-10" db="EMBL/GenBank/DDBJ databases">
        <title>Genomic Encyclopedia of Type Strains, Phase IV (KMG-IV): sequencing the most valuable type-strain genomes for metagenomic binning, comparative biology and taxonomic classification.</title>
        <authorList>
            <person name="Goeker M."/>
        </authorList>
    </citation>
    <scope>NUCLEOTIDE SEQUENCE [LARGE SCALE GENOMIC DNA]</scope>
    <source>
        <strain evidence="2 3">DSM 4734</strain>
    </source>
</reference>
<name>A0A495DMC6_9PROT</name>
<feature type="transmembrane region" description="Helical" evidence="1">
    <location>
        <begin position="7"/>
        <end position="28"/>
    </location>
</feature>
<evidence type="ECO:0000313" key="3">
    <source>
        <dbReference type="Proteomes" id="UP000273675"/>
    </source>
</evidence>
<dbReference type="AlphaFoldDB" id="A0A495DMC6"/>
<gene>
    <name evidence="2" type="ORF">C7435_0521</name>
</gene>
<dbReference type="OrthoDB" id="7632171at2"/>
<keyword evidence="1" id="KW-0472">Membrane</keyword>
<sequence length="67" mass="7587">MSVKQTWSDFVSAMAVWGGGVFVIMFYHKKVGMPSEWMPQVVFGSFLLVAILAPIGSLLWRRVIRRA</sequence>
<proteinExistence type="predicted"/>
<comment type="caution">
    <text evidence="2">The sequence shown here is derived from an EMBL/GenBank/DDBJ whole genome shotgun (WGS) entry which is preliminary data.</text>
</comment>
<evidence type="ECO:0000256" key="1">
    <source>
        <dbReference type="SAM" id="Phobius"/>
    </source>
</evidence>